<dbReference type="EMBL" id="REGW02000025">
    <property type="protein sequence ID" value="KAE8278230.1"/>
    <property type="molecule type" value="Genomic_DNA"/>
</dbReference>
<evidence type="ECO:0000313" key="2">
    <source>
        <dbReference type="Proteomes" id="UP000424527"/>
    </source>
</evidence>
<organism evidence="1 2">
    <name type="scientific">Larimichthys crocea</name>
    <name type="common">Large yellow croaker</name>
    <name type="synonym">Pseudosciaena crocea</name>
    <dbReference type="NCBI Taxonomy" id="215358"/>
    <lineage>
        <taxon>Eukaryota</taxon>
        <taxon>Metazoa</taxon>
        <taxon>Chordata</taxon>
        <taxon>Craniata</taxon>
        <taxon>Vertebrata</taxon>
        <taxon>Euteleostomi</taxon>
        <taxon>Actinopterygii</taxon>
        <taxon>Neopterygii</taxon>
        <taxon>Teleostei</taxon>
        <taxon>Neoteleostei</taxon>
        <taxon>Acanthomorphata</taxon>
        <taxon>Eupercaria</taxon>
        <taxon>Sciaenidae</taxon>
        <taxon>Larimichthys</taxon>
    </lineage>
</organism>
<reference evidence="1 2" key="1">
    <citation type="submission" date="2019-07" db="EMBL/GenBank/DDBJ databases">
        <title>Chromosome genome assembly for large yellow croaker.</title>
        <authorList>
            <person name="Xiao S."/>
        </authorList>
    </citation>
    <scope>NUCLEOTIDE SEQUENCE [LARGE SCALE GENOMIC DNA]</scope>
    <source>
        <strain evidence="1">JMULYC20181020</strain>
        <tissue evidence="1">Muscle</tissue>
    </source>
</reference>
<dbReference type="Proteomes" id="UP000424527">
    <property type="component" value="Unassembled WGS sequence"/>
</dbReference>
<accession>A0A0F8B1K2</accession>
<evidence type="ECO:0000313" key="1">
    <source>
        <dbReference type="EMBL" id="KAE8278230.1"/>
    </source>
</evidence>
<dbReference type="AlphaFoldDB" id="A0A0F8B1K2"/>
<dbReference type="InterPro" id="IPR004244">
    <property type="entry name" value="Transposase_22"/>
</dbReference>
<proteinExistence type="predicted"/>
<comment type="caution">
    <text evidence="1">The sequence shown here is derived from an EMBL/GenBank/DDBJ whole genome shotgun (WGS) entry which is preliminary data.</text>
</comment>
<dbReference type="InterPro" id="IPR042566">
    <property type="entry name" value="L1_C"/>
</dbReference>
<dbReference type="PANTHER" id="PTHR11505">
    <property type="entry name" value="L1 TRANSPOSABLE ELEMENT-RELATED"/>
    <property type="match status" value="1"/>
</dbReference>
<dbReference type="Gene3D" id="3.30.250.20">
    <property type="entry name" value="L1 transposable element, C-terminal domain"/>
    <property type="match status" value="1"/>
</dbReference>
<sequence length="237" mass="26131">MAYNLRKFEFTAGACTTDPKASSSSDDQMDVADLKAEILTTLKADKAMLIRSELKTALSDDFENIKSEQPAVKTELANNTAATVSHMEQGLSSCSDNVSSLLLKVGKLETERTAATAVSKLLREVLNVEKDVLIDWSHRGLQPRSQDGKPRVIVAKVHYYQYCADILRLASESGPLLFIGTDISIFPDYPPSVVQARSAYGEVKRLLPGQDGVKYGLIYPARLRITYNGAEKRFQNP</sequence>
<name>A0A0F8B1K2_LARCR</name>
<gene>
    <name evidence="1" type="ORF">D5F01_LYC23698</name>
</gene>
<keyword evidence="2" id="KW-1185">Reference proteome</keyword>
<protein>
    <submittedName>
        <fullName evidence="1">Uncharacterized protein</fullName>
    </submittedName>
</protein>